<keyword evidence="2 4" id="KW-0808">Transferase</keyword>
<dbReference type="InterPro" id="IPR050559">
    <property type="entry name" value="P-Pant_transferase_sf"/>
</dbReference>
<feature type="domain" description="4'-phosphopantetheinyl transferase" evidence="3">
    <location>
        <begin position="102"/>
        <end position="189"/>
    </location>
</feature>
<dbReference type="AlphaFoldDB" id="A0A9W4XIP0"/>
<comment type="similarity">
    <text evidence="1">Belongs to the P-Pant transferase superfamily. Gsp/Sfp/HetI/AcpT family.</text>
</comment>
<dbReference type="Pfam" id="PF01648">
    <property type="entry name" value="ACPS"/>
    <property type="match status" value="1"/>
</dbReference>
<dbReference type="InterPro" id="IPR008278">
    <property type="entry name" value="4-PPantetheinyl_Trfase_dom"/>
</dbReference>
<dbReference type="Proteomes" id="UP001154255">
    <property type="component" value="Unassembled WGS sequence"/>
</dbReference>
<evidence type="ECO:0000259" key="3">
    <source>
        <dbReference type="Pfam" id="PF01648"/>
    </source>
</evidence>
<dbReference type="EMBL" id="CAMXCM010000008">
    <property type="protein sequence ID" value="CAI3955697.1"/>
    <property type="molecule type" value="Genomic_DNA"/>
</dbReference>
<dbReference type="InterPro" id="IPR037143">
    <property type="entry name" value="4-PPantetheinyl_Trfase_dom_sf"/>
</dbReference>
<dbReference type="RefSeq" id="WP_271790528.1">
    <property type="nucleotide sequence ID" value="NZ_CAMXCM010000008.1"/>
</dbReference>
<dbReference type="GO" id="GO:0005829">
    <property type="term" value="C:cytosol"/>
    <property type="evidence" value="ECO:0007669"/>
    <property type="project" value="TreeGrafter"/>
</dbReference>
<organism evidence="4 6">
    <name type="scientific">Commensalibacter communis</name>
    <dbReference type="NCBI Taxonomy" id="2972786"/>
    <lineage>
        <taxon>Bacteria</taxon>
        <taxon>Pseudomonadati</taxon>
        <taxon>Pseudomonadota</taxon>
        <taxon>Alphaproteobacteria</taxon>
        <taxon>Acetobacterales</taxon>
        <taxon>Acetobacteraceae</taxon>
    </lineage>
</organism>
<evidence type="ECO:0000313" key="5">
    <source>
        <dbReference type="EMBL" id="CAI3957868.1"/>
    </source>
</evidence>
<reference evidence="4" key="1">
    <citation type="submission" date="2022-10" db="EMBL/GenBank/DDBJ databases">
        <authorList>
            <person name="Botero Cardona J."/>
        </authorList>
    </citation>
    <scope>NUCLEOTIDE SEQUENCE</scope>
    <source>
        <strain evidence="4">LMG 31819</strain>
        <strain evidence="5">R-53529</strain>
    </source>
</reference>
<accession>A0A9W4XIP0</accession>
<dbReference type="EMBL" id="CAMXCS010000008">
    <property type="protein sequence ID" value="CAI3957868.1"/>
    <property type="molecule type" value="Genomic_DNA"/>
</dbReference>
<dbReference type="GO" id="GO:0008897">
    <property type="term" value="F:holo-[acyl-carrier-protein] synthase activity"/>
    <property type="evidence" value="ECO:0007669"/>
    <property type="project" value="InterPro"/>
</dbReference>
<evidence type="ECO:0000256" key="1">
    <source>
        <dbReference type="ARBA" id="ARBA00010990"/>
    </source>
</evidence>
<keyword evidence="7" id="KW-1185">Reference proteome</keyword>
<evidence type="ECO:0000313" key="7">
    <source>
        <dbReference type="Proteomes" id="UP001154259"/>
    </source>
</evidence>
<dbReference type="Gene3D" id="3.90.470.20">
    <property type="entry name" value="4'-phosphopantetheinyl transferase domain"/>
    <property type="match status" value="2"/>
</dbReference>
<protein>
    <submittedName>
        <fullName evidence="4 5">Phosphopantetheinyl transferase (Sfp)</fullName>
    </submittedName>
</protein>
<dbReference type="GO" id="GO:0019878">
    <property type="term" value="P:lysine biosynthetic process via aminoadipic acid"/>
    <property type="evidence" value="ECO:0007669"/>
    <property type="project" value="TreeGrafter"/>
</dbReference>
<dbReference type="GO" id="GO:0000287">
    <property type="term" value="F:magnesium ion binding"/>
    <property type="evidence" value="ECO:0007669"/>
    <property type="project" value="InterPro"/>
</dbReference>
<dbReference type="PANTHER" id="PTHR12215">
    <property type="entry name" value="PHOSPHOPANTETHEINE TRANSFERASE"/>
    <property type="match status" value="1"/>
</dbReference>
<evidence type="ECO:0000256" key="2">
    <source>
        <dbReference type="ARBA" id="ARBA00022679"/>
    </source>
</evidence>
<evidence type="ECO:0000313" key="6">
    <source>
        <dbReference type="Proteomes" id="UP001154255"/>
    </source>
</evidence>
<proteinExistence type="inferred from homology"/>
<gene>
    <name evidence="5" type="ORF">R53529_LOCUS2109</name>
    <name evidence="4" type="ORF">R53530_LOCUS2106</name>
</gene>
<dbReference type="PANTHER" id="PTHR12215:SF10">
    <property type="entry name" value="L-AMINOADIPATE-SEMIALDEHYDE DEHYDROGENASE-PHOSPHOPANTETHEINYL TRANSFERASE"/>
    <property type="match status" value="1"/>
</dbReference>
<comment type="caution">
    <text evidence="4">The sequence shown here is derived from an EMBL/GenBank/DDBJ whole genome shotgun (WGS) entry which is preliminary data.</text>
</comment>
<name>A0A9W4XIP0_9PROT</name>
<evidence type="ECO:0000313" key="4">
    <source>
        <dbReference type="EMBL" id="CAI3955697.1"/>
    </source>
</evidence>
<sequence>MVDSWFVRLNASEPFSPEQLEWLDGYEIERYLLIKDETKAKRFAAAHIALRQILGNYLNVRPFDIEFYSNQYGKPFINGGPAFSLSRSSDGILIAISARGTIGADLERIKTVDFQSILCDICSDSELKRFSQYSYNQIDWLRFWVRKEAAVKAIGTGLQSLSDVAIPFYSKKSDYFRVTLRQNGNLKFWYLYDLDIPYGFMGSIVTNQARIVKPIKIVDIFS</sequence>
<dbReference type="Proteomes" id="UP001154259">
    <property type="component" value="Unassembled WGS sequence"/>
</dbReference>
<dbReference type="SUPFAM" id="SSF56214">
    <property type="entry name" value="4'-phosphopantetheinyl transferase"/>
    <property type="match status" value="2"/>
</dbReference>